<feature type="domain" description="Fe2OG dioxygenase" evidence="2">
    <location>
        <begin position="219"/>
        <end position="322"/>
    </location>
</feature>
<keyword evidence="1" id="KW-0560">Oxidoreductase</keyword>
<dbReference type="EMBL" id="RSCD01000005">
    <property type="protein sequence ID" value="RSH92946.1"/>
    <property type="molecule type" value="Genomic_DNA"/>
</dbReference>
<dbReference type="STRING" id="1890683.A0A427YPH6"/>
<proteinExistence type="inferred from homology"/>
<dbReference type="GO" id="GO:0016491">
    <property type="term" value="F:oxidoreductase activity"/>
    <property type="evidence" value="ECO:0007669"/>
    <property type="project" value="UniProtKB-KW"/>
</dbReference>
<dbReference type="AlphaFoldDB" id="A0A427YPH6"/>
<evidence type="ECO:0000313" key="4">
    <source>
        <dbReference type="Proteomes" id="UP000279259"/>
    </source>
</evidence>
<dbReference type="Pfam" id="PF14226">
    <property type="entry name" value="DIOX_N"/>
    <property type="match status" value="1"/>
</dbReference>
<accession>A0A427YPH6</accession>
<reference evidence="3 4" key="1">
    <citation type="submission" date="2018-11" db="EMBL/GenBank/DDBJ databases">
        <title>Genome sequence of Saitozyma podzolica DSM 27192.</title>
        <authorList>
            <person name="Aliyu H."/>
            <person name="Gorte O."/>
            <person name="Ochsenreither K."/>
        </authorList>
    </citation>
    <scope>NUCLEOTIDE SEQUENCE [LARGE SCALE GENOMIC DNA]</scope>
    <source>
        <strain evidence="3 4">DSM 27192</strain>
    </source>
</reference>
<gene>
    <name evidence="3" type="ORF">EHS25_008392</name>
</gene>
<evidence type="ECO:0000259" key="2">
    <source>
        <dbReference type="PROSITE" id="PS51471"/>
    </source>
</evidence>
<dbReference type="Pfam" id="PF03171">
    <property type="entry name" value="2OG-FeII_Oxy"/>
    <property type="match status" value="1"/>
</dbReference>
<dbReference type="InterPro" id="IPR050231">
    <property type="entry name" value="Iron_ascorbate_oxido_reductase"/>
</dbReference>
<dbReference type="GO" id="GO:0046872">
    <property type="term" value="F:metal ion binding"/>
    <property type="evidence" value="ECO:0007669"/>
    <property type="project" value="UniProtKB-KW"/>
</dbReference>
<sequence length="367" mass="41064">MTALSQLAAQLASEDFTSIPIIDLSDARSPDLDKRKALATTIRDACLNAGFFYVKNHSVPEKVVSDVFEQSHDFFALPSETKRTVDISKSGGNFRGYMALLSENNDPTKQGELHEAFNLGLDPSLDAASHDEQTKSQGELVHSDNLWPAEGDWKQAAAFRQATLDYYASVLALGQSLFPLFALALDLPEDFFDDKVRCAILERHDGTVYVELTLQIQHPAAIMRLLFYPAQKEKPITEENPGIGAHTDFECFTILRQDDVPALQVQNRAGEWIDAICIPNTFIINIGDQFARWTNDIFVSTRHRARPATTKDRYSIPFFFGCDHDVPLIPPPTCVSEERPVRYEVMTAGAYVHMRLSETYTVGKSEA</sequence>
<keyword evidence="1" id="KW-0408">Iron</keyword>
<dbReference type="PANTHER" id="PTHR47990">
    <property type="entry name" value="2-OXOGLUTARATE (2OG) AND FE(II)-DEPENDENT OXYGENASE SUPERFAMILY PROTEIN-RELATED"/>
    <property type="match status" value="1"/>
</dbReference>
<dbReference type="OrthoDB" id="288590at2759"/>
<dbReference type="PRINTS" id="PR00682">
    <property type="entry name" value="IPNSYNTHASE"/>
</dbReference>
<dbReference type="InterPro" id="IPR044861">
    <property type="entry name" value="IPNS-like_FE2OG_OXY"/>
</dbReference>
<evidence type="ECO:0000256" key="1">
    <source>
        <dbReference type="RuleBase" id="RU003682"/>
    </source>
</evidence>
<dbReference type="Proteomes" id="UP000279259">
    <property type="component" value="Unassembled WGS sequence"/>
</dbReference>
<protein>
    <recommendedName>
        <fullName evidence="2">Fe2OG dioxygenase domain-containing protein</fullName>
    </recommendedName>
</protein>
<comment type="caution">
    <text evidence="3">The sequence shown here is derived from an EMBL/GenBank/DDBJ whole genome shotgun (WGS) entry which is preliminary data.</text>
</comment>
<keyword evidence="4" id="KW-1185">Reference proteome</keyword>
<organism evidence="3 4">
    <name type="scientific">Saitozyma podzolica</name>
    <dbReference type="NCBI Taxonomy" id="1890683"/>
    <lineage>
        <taxon>Eukaryota</taxon>
        <taxon>Fungi</taxon>
        <taxon>Dikarya</taxon>
        <taxon>Basidiomycota</taxon>
        <taxon>Agaricomycotina</taxon>
        <taxon>Tremellomycetes</taxon>
        <taxon>Tremellales</taxon>
        <taxon>Trimorphomycetaceae</taxon>
        <taxon>Saitozyma</taxon>
    </lineage>
</organism>
<dbReference type="InterPro" id="IPR027443">
    <property type="entry name" value="IPNS-like_sf"/>
</dbReference>
<evidence type="ECO:0000313" key="3">
    <source>
        <dbReference type="EMBL" id="RSH92946.1"/>
    </source>
</evidence>
<dbReference type="InterPro" id="IPR026992">
    <property type="entry name" value="DIOX_N"/>
</dbReference>
<dbReference type="PROSITE" id="PS51471">
    <property type="entry name" value="FE2OG_OXY"/>
    <property type="match status" value="1"/>
</dbReference>
<comment type="similarity">
    <text evidence="1">Belongs to the iron/ascorbate-dependent oxidoreductase family.</text>
</comment>
<dbReference type="SUPFAM" id="SSF51197">
    <property type="entry name" value="Clavaminate synthase-like"/>
    <property type="match status" value="1"/>
</dbReference>
<keyword evidence="1" id="KW-0479">Metal-binding</keyword>
<name>A0A427YPH6_9TREE</name>
<dbReference type="Gene3D" id="2.60.120.330">
    <property type="entry name" value="B-lactam Antibiotic, Isopenicillin N Synthase, Chain"/>
    <property type="match status" value="1"/>
</dbReference>
<dbReference type="InterPro" id="IPR005123">
    <property type="entry name" value="Oxoglu/Fe-dep_dioxygenase_dom"/>
</dbReference>